<keyword evidence="4" id="KW-1185">Reference proteome</keyword>
<dbReference type="Proteomes" id="UP001198163">
    <property type="component" value="Unassembled WGS sequence"/>
</dbReference>
<comment type="caution">
    <text evidence="3">The sequence shown here is derived from an EMBL/GenBank/DDBJ whole genome shotgun (WGS) entry which is preliminary data.</text>
</comment>
<evidence type="ECO:0000256" key="1">
    <source>
        <dbReference type="SAM" id="SignalP"/>
    </source>
</evidence>
<feature type="chain" id="PRO_5042220813" evidence="1">
    <location>
        <begin position="22"/>
        <end position="364"/>
    </location>
</feature>
<proteinExistence type="predicted"/>
<dbReference type="Pfam" id="PF04773">
    <property type="entry name" value="FecR"/>
    <property type="match status" value="1"/>
</dbReference>
<reference evidence="3" key="1">
    <citation type="submission" date="2021-08" db="EMBL/GenBank/DDBJ databases">
        <title>Comparative analyses of Brucepasteria parasyntrophica and Teretinema zuelzerae.</title>
        <authorList>
            <person name="Song Y."/>
            <person name="Brune A."/>
        </authorList>
    </citation>
    <scope>NUCLEOTIDE SEQUENCE</scope>
    <source>
        <strain evidence="3">DSM 1903</strain>
    </source>
</reference>
<evidence type="ECO:0000259" key="2">
    <source>
        <dbReference type="Pfam" id="PF04773"/>
    </source>
</evidence>
<dbReference type="AlphaFoldDB" id="A0AAE3EHD5"/>
<feature type="signal peptide" evidence="1">
    <location>
        <begin position="1"/>
        <end position="21"/>
    </location>
</feature>
<evidence type="ECO:0000313" key="4">
    <source>
        <dbReference type="Proteomes" id="UP001198163"/>
    </source>
</evidence>
<name>A0AAE3EHD5_9SPIR</name>
<dbReference type="PANTHER" id="PTHR38731">
    <property type="entry name" value="LIPL45-RELATED LIPOPROTEIN-RELATED"/>
    <property type="match status" value="1"/>
</dbReference>
<dbReference type="RefSeq" id="WP_230753035.1">
    <property type="nucleotide sequence ID" value="NZ_JAINWA010000001.1"/>
</dbReference>
<sequence>MQKKTAAVSMLITLVMAFAGAQTLGKVDYIEGSVELTRDGVPVRVIDIGTPIENMDVVKTGGDGSVSISFSPESGLTGTLQIVPGTSALIRSDQISGTTTNEVKLMAGSVNLKVKRIAGAKSAAQVRTSSAVLGVRGTEFVVASFNATSLVACKEGEVFCYAASEVTGTVSPKSGASSVPGTLVEVQESGKVATGKFPAGDFETSWNSMRDKWKAFQVELMVSNAMPLLDNLAQSWNTHYGKVEKGSAVLRSNQTLKAWLKNPSRPSGSFGDWMAERRAVMKDLVGIRGDMIMTLIVWYRLEEIVPNLPASVMDQKLSTGQTVREFVSRYKKSSKAVSDAASLFHAAEKQYMLRNDGVSPFSEF</sequence>
<feature type="domain" description="FecR protein" evidence="2">
    <location>
        <begin position="56"/>
        <end position="158"/>
    </location>
</feature>
<evidence type="ECO:0000313" key="3">
    <source>
        <dbReference type="EMBL" id="MCD1653708.1"/>
    </source>
</evidence>
<organism evidence="3 4">
    <name type="scientific">Teretinema zuelzerae</name>
    <dbReference type="NCBI Taxonomy" id="156"/>
    <lineage>
        <taxon>Bacteria</taxon>
        <taxon>Pseudomonadati</taxon>
        <taxon>Spirochaetota</taxon>
        <taxon>Spirochaetia</taxon>
        <taxon>Spirochaetales</taxon>
        <taxon>Treponemataceae</taxon>
        <taxon>Teretinema</taxon>
    </lineage>
</organism>
<accession>A0AAE3EHD5</accession>
<keyword evidence="1" id="KW-0732">Signal</keyword>
<gene>
    <name evidence="3" type="ORF">K7J14_03220</name>
</gene>
<dbReference type="InterPro" id="IPR006860">
    <property type="entry name" value="FecR"/>
</dbReference>
<protein>
    <submittedName>
        <fullName evidence="3">FecR family protein</fullName>
    </submittedName>
</protein>
<dbReference type="EMBL" id="JAINWA010000001">
    <property type="protein sequence ID" value="MCD1653708.1"/>
    <property type="molecule type" value="Genomic_DNA"/>
</dbReference>
<dbReference type="Gene3D" id="2.60.120.1440">
    <property type="match status" value="1"/>
</dbReference>